<evidence type="ECO:0000256" key="11">
    <source>
        <dbReference type="ARBA" id="ARBA00023157"/>
    </source>
</evidence>
<gene>
    <name evidence="17" type="ORF">B0T25DRAFT_592581</name>
</gene>
<evidence type="ECO:0000256" key="5">
    <source>
        <dbReference type="ARBA" id="ARBA00022525"/>
    </source>
</evidence>
<keyword evidence="8" id="KW-0732">Signal</keyword>
<evidence type="ECO:0000256" key="12">
    <source>
        <dbReference type="ARBA" id="ARBA00023288"/>
    </source>
</evidence>
<dbReference type="Proteomes" id="UP001275084">
    <property type="component" value="Unassembled WGS sequence"/>
</dbReference>
<comment type="similarity">
    <text evidence="4">Belongs to the RBT5 family.</text>
</comment>
<evidence type="ECO:0000256" key="13">
    <source>
        <dbReference type="ARBA" id="ARBA00038359"/>
    </source>
</evidence>
<evidence type="ECO:0000256" key="7">
    <source>
        <dbReference type="ARBA" id="ARBA00022692"/>
    </source>
</evidence>
<feature type="transmembrane region" description="Helical" evidence="14">
    <location>
        <begin position="127"/>
        <end position="148"/>
    </location>
</feature>
<proteinExistence type="inferred from homology"/>
<evidence type="ECO:0000259" key="15">
    <source>
        <dbReference type="Pfam" id="PF05730"/>
    </source>
</evidence>
<evidence type="ECO:0000259" key="16">
    <source>
        <dbReference type="Pfam" id="PF20684"/>
    </source>
</evidence>
<protein>
    <recommendedName>
        <fullName evidence="19">Extracellular membrane protein CFEM domain-containing protein</fullName>
    </recommendedName>
</protein>
<accession>A0AAJ0HBM7</accession>
<keyword evidence="6" id="KW-0336">GPI-anchor</keyword>
<evidence type="ECO:0008006" key="19">
    <source>
        <dbReference type="Google" id="ProtNLM"/>
    </source>
</evidence>
<evidence type="ECO:0000256" key="3">
    <source>
        <dbReference type="ARBA" id="ARBA00004613"/>
    </source>
</evidence>
<feature type="transmembrane region" description="Helical" evidence="14">
    <location>
        <begin position="190"/>
        <end position="206"/>
    </location>
</feature>
<dbReference type="EMBL" id="JAUIQD010000006">
    <property type="protein sequence ID" value="KAK3346335.1"/>
    <property type="molecule type" value="Genomic_DNA"/>
</dbReference>
<dbReference type="InterPro" id="IPR052337">
    <property type="entry name" value="SAT4-like"/>
</dbReference>
<feature type="domain" description="Rhodopsin" evidence="16">
    <location>
        <begin position="85"/>
        <end position="179"/>
    </location>
</feature>
<keyword evidence="7 14" id="KW-0812">Transmembrane</keyword>
<dbReference type="InterPro" id="IPR049326">
    <property type="entry name" value="Rhodopsin_dom_fungi"/>
</dbReference>
<feature type="domain" description="CFEM" evidence="15">
    <location>
        <begin position="9"/>
        <end position="44"/>
    </location>
</feature>
<evidence type="ECO:0000256" key="2">
    <source>
        <dbReference type="ARBA" id="ARBA00004589"/>
    </source>
</evidence>
<evidence type="ECO:0000313" key="17">
    <source>
        <dbReference type="EMBL" id="KAK3346335.1"/>
    </source>
</evidence>
<name>A0AAJ0HBM7_9PEZI</name>
<keyword evidence="18" id="KW-1185">Reference proteome</keyword>
<feature type="transmembrane region" description="Helical" evidence="14">
    <location>
        <begin position="65"/>
        <end position="84"/>
    </location>
</feature>
<evidence type="ECO:0000256" key="1">
    <source>
        <dbReference type="ARBA" id="ARBA00004141"/>
    </source>
</evidence>
<dbReference type="Pfam" id="PF05730">
    <property type="entry name" value="CFEM"/>
    <property type="match status" value="1"/>
</dbReference>
<comment type="similarity">
    <text evidence="13">Belongs to the SAT4 family.</text>
</comment>
<reference evidence="17" key="1">
    <citation type="journal article" date="2023" name="Mol. Phylogenet. Evol.">
        <title>Genome-scale phylogeny and comparative genomics of the fungal order Sordariales.</title>
        <authorList>
            <person name="Hensen N."/>
            <person name="Bonometti L."/>
            <person name="Westerberg I."/>
            <person name="Brannstrom I.O."/>
            <person name="Guillou S."/>
            <person name="Cros-Aarteil S."/>
            <person name="Calhoun S."/>
            <person name="Haridas S."/>
            <person name="Kuo A."/>
            <person name="Mondo S."/>
            <person name="Pangilinan J."/>
            <person name="Riley R."/>
            <person name="LaButti K."/>
            <person name="Andreopoulos B."/>
            <person name="Lipzen A."/>
            <person name="Chen C."/>
            <person name="Yan M."/>
            <person name="Daum C."/>
            <person name="Ng V."/>
            <person name="Clum A."/>
            <person name="Steindorff A."/>
            <person name="Ohm R.A."/>
            <person name="Martin F."/>
            <person name="Silar P."/>
            <person name="Natvig D.O."/>
            <person name="Lalanne C."/>
            <person name="Gautier V."/>
            <person name="Ament-Velasquez S.L."/>
            <person name="Kruys A."/>
            <person name="Hutchinson M.I."/>
            <person name="Powell A.J."/>
            <person name="Barry K."/>
            <person name="Miller A.N."/>
            <person name="Grigoriev I.V."/>
            <person name="Debuchy R."/>
            <person name="Gladieux P."/>
            <person name="Hiltunen Thoren M."/>
            <person name="Johannesson H."/>
        </authorList>
    </citation>
    <scope>NUCLEOTIDE SEQUENCE</scope>
    <source>
        <strain evidence="17">CBS 955.72</strain>
    </source>
</reference>
<evidence type="ECO:0000256" key="9">
    <source>
        <dbReference type="ARBA" id="ARBA00022989"/>
    </source>
</evidence>
<comment type="caution">
    <text evidence="17">The sequence shown here is derived from an EMBL/GenBank/DDBJ whole genome shotgun (WGS) entry which is preliminary data.</text>
</comment>
<dbReference type="GO" id="GO:0005576">
    <property type="term" value="C:extracellular region"/>
    <property type="evidence" value="ECO:0007669"/>
    <property type="project" value="UniProtKB-SubCell"/>
</dbReference>
<keyword evidence="6" id="KW-0325">Glycoprotein</keyword>
<keyword evidence="12" id="KW-0449">Lipoprotein</keyword>
<evidence type="ECO:0000256" key="14">
    <source>
        <dbReference type="SAM" id="Phobius"/>
    </source>
</evidence>
<keyword evidence="5" id="KW-0964">Secreted</keyword>
<sequence length="321" mass="35079">MSSPGGATHPCFEAAISEATCNTTDIPCLCSSEAWSKQATACVSLSNITLCLCGVTPEHNGKTNVTYAVFIGLTGVTVFLRLLARFLTKAYFCMLVYTGARLMIRTSVILFYVRIFPAKLNDRLGRILLGTLVFNVFYNVAFFFVVIFQCTPVHLFWTGWEGHVDQAGHCGNANVLVWLLGLNLHWKKKIMGGLMFGVGACAIRLVRLKTINQFTRAVNPTSIEIDVGVICPCLPSFRLLLKRMLPRAMGTSEKYQLGPILRPSGDTRSKSQKGHYDGNIAAIRNKMFGSEDENTVDGRSTASIIELVVSDGKAHGKGQGG</sequence>
<organism evidence="17 18">
    <name type="scientific">Lasiosphaeria hispida</name>
    <dbReference type="NCBI Taxonomy" id="260671"/>
    <lineage>
        <taxon>Eukaryota</taxon>
        <taxon>Fungi</taxon>
        <taxon>Dikarya</taxon>
        <taxon>Ascomycota</taxon>
        <taxon>Pezizomycotina</taxon>
        <taxon>Sordariomycetes</taxon>
        <taxon>Sordariomycetidae</taxon>
        <taxon>Sordariales</taxon>
        <taxon>Lasiosphaeriaceae</taxon>
        <taxon>Lasiosphaeria</taxon>
    </lineage>
</organism>
<comment type="subcellular location">
    <subcellularLocation>
        <location evidence="2">Membrane</location>
        <topology evidence="2">Lipid-anchor</topology>
        <topology evidence="2">GPI-anchor</topology>
    </subcellularLocation>
    <subcellularLocation>
        <location evidence="1">Membrane</location>
        <topology evidence="1">Multi-pass membrane protein</topology>
    </subcellularLocation>
    <subcellularLocation>
        <location evidence="3">Secreted</location>
    </subcellularLocation>
</comment>
<evidence type="ECO:0000313" key="18">
    <source>
        <dbReference type="Proteomes" id="UP001275084"/>
    </source>
</evidence>
<keyword evidence="10 14" id="KW-0472">Membrane</keyword>
<evidence type="ECO:0000256" key="8">
    <source>
        <dbReference type="ARBA" id="ARBA00022729"/>
    </source>
</evidence>
<reference evidence="17" key="2">
    <citation type="submission" date="2023-06" db="EMBL/GenBank/DDBJ databases">
        <authorList>
            <consortium name="Lawrence Berkeley National Laboratory"/>
            <person name="Haridas S."/>
            <person name="Hensen N."/>
            <person name="Bonometti L."/>
            <person name="Westerberg I."/>
            <person name="Brannstrom I.O."/>
            <person name="Guillou S."/>
            <person name="Cros-Aarteil S."/>
            <person name="Calhoun S."/>
            <person name="Kuo A."/>
            <person name="Mondo S."/>
            <person name="Pangilinan J."/>
            <person name="Riley R."/>
            <person name="Labutti K."/>
            <person name="Andreopoulos B."/>
            <person name="Lipzen A."/>
            <person name="Chen C."/>
            <person name="Yanf M."/>
            <person name="Daum C."/>
            <person name="Ng V."/>
            <person name="Clum A."/>
            <person name="Steindorff A."/>
            <person name="Ohm R."/>
            <person name="Martin F."/>
            <person name="Silar P."/>
            <person name="Natvig D."/>
            <person name="Lalanne C."/>
            <person name="Gautier V."/>
            <person name="Ament-Velasquez S.L."/>
            <person name="Kruys A."/>
            <person name="Hutchinson M.I."/>
            <person name="Powell A.J."/>
            <person name="Barry K."/>
            <person name="Miller A.N."/>
            <person name="Grigoriev I.V."/>
            <person name="Debuchy R."/>
            <person name="Gladieux P."/>
            <person name="Thoren M.H."/>
            <person name="Johannesson H."/>
        </authorList>
    </citation>
    <scope>NUCLEOTIDE SEQUENCE</scope>
    <source>
        <strain evidence="17">CBS 955.72</strain>
    </source>
</reference>
<dbReference type="AlphaFoldDB" id="A0AAJ0HBM7"/>
<evidence type="ECO:0000256" key="4">
    <source>
        <dbReference type="ARBA" id="ARBA00010031"/>
    </source>
</evidence>
<keyword evidence="11" id="KW-1015">Disulfide bond</keyword>
<evidence type="ECO:0000256" key="10">
    <source>
        <dbReference type="ARBA" id="ARBA00023136"/>
    </source>
</evidence>
<dbReference type="PANTHER" id="PTHR33048">
    <property type="entry name" value="PTH11-LIKE INTEGRAL MEMBRANE PROTEIN (AFU_ORTHOLOGUE AFUA_5G11245)"/>
    <property type="match status" value="1"/>
</dbReference>
<dbReference type="InterPro" id="IPR008427">
    <property type="entry name" value="Extracellular_membr_CFEM_dom"/>
</dbReference>
<dbReference type="PANTHER" id="PTHR33048:SF143">
    <property type="entry name" value="EXTRACELLULAR MEMBRANE PROTEIN CFEM DOMAIN-CONTAINING PROTEIN-RELATED"/>
    <property type="match status" value="1"/>
</dbReference>
<keyword evidence="9 14" id="KW-1133">Transmembrane helix</keyword>
<evidence type="ECO:0000256" key="6">
    <source>
        <dbReference type="ARBA" id="ARBA00022622"/>
    </source>
</evidence>
<dbReference type="GO" id="GO:0098552">
    <property type="term" value="C:side of membrane"/>
    <property type="evidence" value="ECO:0007669"/>
    <property type="project" value="UniProtKB-KW"/>
</dbReference>
<dbReference type="Pfam" id="PF20684">
    <property type="entry name" value="Fung_rhodopsin"/>
    <property type="match status" value="1"/>
</dbReference>